<dbReference type="PROSITE" id="PS00197">
    <property type="entry name" value="2FE2S_FER_1"/>
    <property type="match status" value="1"/>
</dbReference>
<dbReference type="GO" id="GO:0046872">
    <property type="term" value="F:metal ion binding"/>
    <property type="evidence" value="ECO:0007669"/>
    <property type="project" value="UniProtKB-KW"/>
</dbReference>
<keyword evidence="11" id="KW-1185">Reference proteome</keyword>
<dbReference type="CDD" id="cd06185">
    <property type="entry name" value="PDR_like"/>
    <property type="match status" value="1"/>
</dbReference>
<dbReference type="Gene3D" id="2.40.30.10">
    <property type="entry name" value="Translation factors"/>
    <property type="match status" value="1"/>
</dbReference>
<dbReference type="RefSeq" id="WP_200116164.1">
    <property type="nucleotide sequence ID" value="NZ_JAEHOH010000020.1"/>
</dbReference>
<dbReference type="InterPro" id="IPR017927">
    <property type="entry name" value="FAD-bd_FR_type"/>
</dbReference>
<dbReference type="PROSITE" id="PS51384">
    <property type="entry name" value="FAD_FR"/>
    <property type="match status" value="1"/>
</dbReference>
<dbReference type="InterPro" id="IPR039261">
    <property type="entry name" value="FNR_nucleotide-bd"/>
</dbReference>
<gene>
    <name evidence="10" type="ORF">JD276_13390</name>
</gene>
<proteinExistence type="predicted"/>
<protein>
    <submittedName>
        <fullName evidence="10">Oxidoreductase</fullName>
    </submittedName>
</protein>
<dbReference type="Pfam" id="PF00111">
    <property type="entry name" value="Fer2"/>
    <property type="match status" value="1"/>
</dbReference>
<dbReference type="PANTHER" id="PTHR47354:SF1">
    <property type="entry name" value="CARNITINE MONOOXYGENASE REDUCTASE SUBUNIT"/>
    <property type="match status" value="1"/>
</dbReference>
<sequence>MSGVVVRVAEVTEETPIIRTLRLVHEDERPFTPFSAGAHVDITGPTGVLRQYSLCSAPGDPSSLLVAIKREPEGAGSSALHRVEPGDRLLIGKPRNLLGIAEDAEQHILVAGGIGVTPLLSMAYELYSRGAVFELHYFARSRDEAAFVDLLEERAEFRDRVHLHFGTERAARPQLFARIISDATDSAGATEKTHVYTCGPVGFMEQLGAVVEPALGERNFHVEHFEGVDIDTSGDTAFTVELDTGEEFEIPADQTILSVLEENGIDVFKSCEEGVCGSCVSGLIEGVADHRDNCLSKADKEAGGEIALCVSRAKSPRLVIELY</sequence>
<accession>A0A934QA06</accession>
<dbReference type="CDD" id="cd00207">
    <property type="entry name" value="fer2"/>
    <property type="match status" value="1"/>
</dbReference>
<evidence type="ECO:0000313" key="11">
    <source>
        <dbReference type="Proteomes" id="UP000608530"/>
    </source>
</evidence>
<dbReference type="PANTHER" id="PTHR47354">
    <property type="entry name" value="NADH OXIDOREDUCTASE HCR"/>
    <property type="match status" value="1"/>
</dbReference>
<dbReference type="InterPro" id="IPR006058">
    <property type="entry name" value="2Fe2S_fd_BS"/>
</dbReference>
<keyword evidence="7" id="KW-0411">Iron-sulfur</keyword>
<evidence type="ECO:0000256" key="5">
    <source>
        <dbReference type="ARBA" id="ARBA00023002"/>
    </source>
</evidence>
<dbReference type="Gene3D" id="3.40.50.80">
    <property type="entry name" value="Nucleotide-binding domain of ferredoxin-NADP reductase (FNR) module"/>
    <property type="match status" value="1"/>
</dbReference>
<dbReference type="InterPro" id="IPR017938">
    <property type="entry name" value="Riboflavin_synthase-like_b-brl"/>
</dbReference>
<dbReference type="InterPro" id="IPR001041">
    <property type="entry name" value="2Fe-2S_ferredoxin-type"/>
</dbReference>
<dbReference type="InterPro" id="IPR050415">
    <property type="entry name" value="MRET"/>
</dbReference>
<dbReference type="SUPFAM" id="SSF54292">
    <property type="entry name" value="2Fe-2S ferredoxin-like"/>
    <property type="match status" value="1"/>
</dbReference>
<dbReference type="Pfam" id="PF00175">
    <property type="entry name" value="NAD_binding_1"/>
    <property type="match status" value="1"/>
</dbReference>
<keyword evidence="2" id="KW-0285">Flavoprotein</keyword>
<keyword evidence="5" id="KW-0560">Oxidoreductase</keyword>
<dbReference type="PRINTS" id="PR00409">
    <property type="entry name" value="PHDIOXRDTASE"/>
</dbReference>
<evidence type="ECO:0000256" key="1">
    <source>
        <dbReference type="ARBA" id="ARBA00001974"/>
    </source>
</evidence>
<keyword evidence="6" id="KW-0408">Iron</keyword>
<organism evidence="10 11">
    <name type="scientific">Leucobacter chromiisoli</name>
    <dbReference type="NCBI Taxonomy" id="2796471"/>
    <lineage>
        <taxon>Bacteria</taxon>
        <taxon>Bacillati</taxon>
        <taxon>Actinomycetota</taxon>
        <taxon>Actinomycetes</taxon>
        <taxon>Micrococcales</taxon>
        <taxon>Microbacteriaceae</taxon>
        <taxon>Leucobacter</taxon>
    </lineage>
</organism>
<dbReference type="PROSITE" id="PS51085">
    <property type="entry name" value="2FE2S_FER_2"/>
    <property type="match status" value="1"/>
</dbReference>
<evidence type="ECO:0000256" key="6">
    <source>
        <dbReference type="ARBA" id="ARBA00023004"/>
    </source>
</evidence>
<name>A0A934QA06_9MICO</name>
<evidence type="ECO:0000259" key="9">
    <source>
        <dbReference type="PROSITE" id="PS51384"/>
    </source>
</evidence>
<dbReference type="SUPFAM" id="SSF52343">
    <property type="entry name" value="Ferredoxin reductase-like, C-terminal NADP-linked domain"/>
    <property type="match status" value="1"/>
</dbReference>
<reference evidence="10" key="1">
    <citation type="submission" date="2020-12" db="EMBL/GenBank/DDBJ databases">
        <title>Leucobacter sp. CAS1, isolated from Chromium sludge.</title>
        <authorList>
            <person name="Xu Z."/>
        </authorList>
    </citation>
    <scope>NUCLEOTIDE SEQUENCE</scope>
    <source>
        <strain evidence="10">CSA1</strain>
    </source>
</reference>
<dbReference type="GO" id="GO:0051537">
    <property type="term" value="F:2 iron, 2 sulfur cluster binding"/>
    <property type="evidence" value="ECO:0007669"/>
    <property type="project" value="UniProtKB-KW"/>
</dbReference>
<dbReference type="InterPro" id="IPR036010">
    <property type="entry name" value="2Fe-2S_ferredoxin-like_sf"/>
</dbReference>
<evidence type="ECO:0000313" key="10">
    <source>
        <dbReference type="EMBL" id="MBK0420025.1"/>
    </source>
</evidence>
<dbReference type="Proteomes" id="UP000608530">
    <property type="component" value="Unassembled WGS sequence"/>
</dbReference>
<dbReference type="AlphaFoldDB" id="A0A934QA06"/>
<dbReference type="Gene3D" id="3.10.20.30">
    <property type="match status" value="1"/>
</dbReference>
<feature type="domain" description="FAD-binding FR-type" evidence="9">
    <location>
        <begin position="1"/>
        <end position="101"/>
    </location>
</feature>
<feature type="domain" description="2Fe-2S ferredoxin-type" evidence="8">
    <location>
        <begin position="236"/>
        <end position="323"/>
    </location>
</feature>
<keyword evidence="3" id="KW-0001">2Fe-2S</keyword>
<evidence type="ECO:0000256" key="3">
    <source>
        <dbReference type="ARBA" id="ARBA00022714"/>
    </source>
</evidence>
<dbReference type="SUPFAM" id="SSF63380">
    <property type="entry name" value="Riboflavin synthase domain-like"/>
    <property type="match status" value="1"/>
</dbReference>
<dbReference type="GO" id="GO:0016491">
    <property type="term" value="F:oxidoreductase activity"/>
    <property type="evidence" value="ECO:0007669"/>
    <property type="project" value="UniProtKB-KW"/>
</dbReference>
<keyword evidence="4" id="KW-0479">Metal-binding</keyword>
<dbReference type="InterPro" id="IPR012675">
    <property type="entry name" value="Beta-grasp_dom_sf"/>
</dbReference>
<comment type="caution">
    <text evidence="10">The sequence shown here is derived from an EMBL/GenBank/DDBJ whole genome shotgun (WGS) entry which is preliminary data.</text>
</comment>
<evidence type="ECO:0000259" key="8">
    <source>
        <dbReference type="PROSITE" id="PS51085"/>
    </source>
</evidence>
<evidence type="ECO:0000256" key="4">
    <source>
        <dbReference type="ARBA" id="ARBA00022723"/>
    </source>
</evidence>
<dbReference type="EMBL" id="JAEHOH010000020">
    <property type="protein sequence ID" value="MBK0420025.1"/>
    <property type="molecule type" value="Genomic_DNA"/>
</dbReference>
<evidence type="ECO:0000256" key="7">
    <source>
        <dbReference type="ARBA" id="ARBA00023014"/>
    </source>
</evidence>
<evidence type="ECO:0000256" key="2">
    <source>
        <dbReference type="ARBA" id="ARBA00022630"/>
    </source>
</evidence>
<comment type="cofactor">
    <cofactor evidence="1">
        <name>FAD</name>
        <dbReference type="ChEBI" id="CHEBI:57692"/>
    </cofactor>
</comment>
<dbReference type="InterPro" id="IPR001433">
    <property type="entry name" value="OxRdtase_FAD/NAD-bd"/>
</dbReference>